<feature type="compositionally biased region" description="Acidic residues" evidence="2">
    <location>
        <begin position="681"/>
        <end position="731"/>
    </location>
</feature>
<evidence type="ECO:0000259" key="4">
    <source>
        <dbReference type="PROSITE" id="PS50853"/>
    </source>
</evidence>
<dbReference type="InterPro" id="IPR003598">
    <property type="entry name" value="Ig_sub2"/>
</dbReference>
<dbReference type="GO" id="GO:0009653">
    <property type="term" value="P:anatomical structure morphogenesis"/>
    <property type="evidence" value="ECO:0007669"/>
    <property type="project" value="UniProtKB-ARBA"/>
</dbReference>
<dbReference type="SUPFAM" id="SSF49265">
    <property type="entry name" value="Fibronectin type III"/>
    <property type="match status" value="1"/>
</dbReference>
<dbReference type="STRING" id="195883.A0A482X2X1"/>
<evidence type="ECO:0008006" key="7">
    <source>
        <dbReference type="Google" id="ProtNLM"/>
    </source>
</evidence>
<feature type="compositionally biased region" description="Basic residues" evidence="2">
    <location>
        <begin position="8"/>
        <end position="17"/>
    </location>
</feature>
<proteinExistence type="predicted"/>
<feature type="region of interest" description="Disordered" evidence="2">
    <location>
        <begin position="1"/>
        <end position="26"/>
    </location>
</feature>
<dbReference type="CDD" id="cd00063">
    <property type="entry name" value="FN3"/>
    <property type="match status" value="2"/>
</dbReference>
<feature type="compositionally biased region" description="Basic and acidic residues" evidence="2">
    <location>
        <begin position="527"/>
        <end position="539"/>
    </location>
</feature>
<dbReference type="InterPro" id="IPR036179">
    <property type="entry name" value="Ig-like_dom_sf"/>
</dbReference>
<dbReference type="PANTHER" id="PTHR13817:SF167">
    <property type="entry name" value="MYOMESIN AND MYOSIN BINDING PROTEIN"/>
    <property type="match status" value="1"/>
</dbReference>
<reference evidence="5 6" key="1">
    <citation type="journal article" date="2017" name="Gigascience">
        <title>Genome sequence of the small brown planthopper, Laodelphax striatellus.</title>
        <authorList>
            <person name="Zhu J."/>
            <person name="Jiang F."/>
            <person name="Wang X."/>
            <person name="Yang P."/>
            <person name="Bao Y."/>
            <person name="Zhao W."/>
            <person name="Wang W."/>
            <person name="Lu H."/>
            <person name="Wang Q."/>
            <person name="Cui N."/>
            <person name="Li J."/>
            <person name="Chen X."/>
            <person name="Luo L."/>
            <person name="Yu J."/>
            <person name="Kang L."/>
            <person name="Cui F."/>
        </authorList>
    </citation>
    <scope>NUCLEOTIDE SEQUENCE [LARGE SCALE GENOMIC DNA]</scope>
    <source>
        <strain evidence="5">Lst14</strain>
    </source>
</reference>
<dbReference type="SMART" id="SM00060">
    <property type="entry name" value="FN3"/>
    <property type="match status" value="2"/>
</dbReference>
<dbReference type="FunFam" id="2.60.40.10:FF:000612">
    <property type="entry name" value="palladin isoform X1"/>
    <property type="match status" value="1"/>
</dbReference>
<dbReference type="Pfam" id="PF07679">
    <property type="entry name" value="I-set"/>
    <property type="match status" value="2"/>
</dbReference>
<dbReference type="PRINTS" id="PR00014">
    <property type="entry name" value="FNTYPEIII"/>
</dbReference>
<feature type="domain" description="Ig-like" evidence="3">
    <location>
        <begin position="188"/>
        <end position="282"/>
    </location>
</feature>
<dbReference type="InterPro" id="IPR013783">
    <property type="entry name" value="Ig-like_fold"/>
</dbReference>
<keyword evidence="1" id="KW-0677">Repeat</keyword>
<dbReference type="PANTHER" id="PTHR13817">
    <property type="entry name" value="TITIN"/>
    <property type="match status" value="1"/>
</dbReference>
<evidence type="ECO:0000256" key="2">
    <source>
        <dbReference type="SAM" id="MobiDB-lite"/>
    </source>
</evidence>
<dbReference type="GO" id="GO:0030154">
    <property type="term" value="P:cell differentiation"/>
    <property type="evidence" value="ECO:0007669"/>
    <property type="project" value="UniProtKB-ARBA"/>
</dbReference>
<feature type="region of interest" description="Disordered" evidence="2">
    <location>
        <begin position="595"/>
        <end position="753"/>
    </location>
</feature>
<name>A0A482X2X1_LAOST</name>
<dbReference type="Proteomes" id="UP000291343">
    <property type="component" value="Unassembled WGS sequence"/>
</dbReference>
<keyword evidence="6" id="KW-1185">Reference proteome</keyword>
<evidence type="ECO:0000259" key="3">
    <source>
        <dbReference type="PROSITE" id="PS50835"/>
    </source>
</evidence>
<dbReference type="Pfam" id="PF00041">
    <property type="entry name" value="fn3"/>
    <property type="match status" value="1"/>
</dbReference>
<dbReference type="InterPro" id="IPR013098">
    <property type="entry name" value="Ig_I-set"/>
</dbReference>
<feature type="compositionally biased region" description="Basic and acidic residues" evidence="2">
    <location>
        <begin position="899"/>
        <end position="920"/>
    </location>
</feature>
<dbReference type="FunFam" id="2.60.40.10:FF:001806">
    <property type="entry name" value="Blast:Twitchin"/>
    <property type="match status" value="1"/>
</dbReference>
<dbReference type="SMR" id="A0A482X2X1"/>
<dbReference type="SMART" id="SM00409">
    <property type="entry name" value="IG"/>
    <property type="match status" value="2"/>
</dbReference>
<dbReference type="InterPro" id="IPR050964">
    <property type="entry name" value="Striated_Muscle_Regulatory"/>
</dbReference>
<dbReference type="InterPro" id="IPR036116">
    <property type="entry name" value="FN3_sf"/>
</dbReference>
<accession>A0A482X2X1</accession>
<dbReference type="FunCoup" id="A0A482X2X1">
    <property type="interactions" value="3"/>
</dbReference>
<dbReference type="Gene3D" id="2.60.40.10">
    <property type="entry name" value="Immunoglobulins"/>
    <property type="match status" value="4"/>
</dbReference>
<feature type="compositionally biased region" description="Basic and acidic residues" evidence="2">
    <location>
        <begin position="640"/>
        <end position="656"/>
    </location>
</feature>
<dbReference type="InterPro" id="IPR003961">
    <property type="entry name" value="FN3_dom"/>
</dbReference>
<dbReference type="SMART" id="SM00408">
    <property type="entry name" value="IGc2"/>
    <property type="match status" value="2"/>
</dbReference>
<protein>
    <recommendedName>
        <fullName evidence="7">Titin</fullName>
    </recommendedName>
</protein>
<organism evidence="5 6">
    <name type="scientific">Laodelphax striatellus</name>
    <name type="common">Small brown planthopper</name>
    <name type="synonym">Delphax striatella</name>
    <dbReference type="NCBI Taxonomy" id="195883"/>
    <lineage>
        <taxon>Eukaryota</taxon>
        <taxon>Metazoa</taxon>
        <taxon>Ecdysozoa</taxon>
        <taxon>Arthropoda</taxon>
        <taxon>Hexapoda</taxon>
        <taxon>Insecta</taxon>
        <taxon>Pterygota</taxon>
        <taxon>Neoptera</taxon>
        <taxon>Paraneoptera</taxon>
        <taxon>Hemiptera</taxon>
        <taxon>Auchenorrhyncha</taxon>
        <taxon>Fulgoroidea</taxon>
        <taxon>Delphacidae</taxon>
        <taxon>Criomorphinae</taxon>
        <taxon>Laodelphax</taxon>
    </lineage>
</organism>
<feature type="region of interest" description="Disordered" evidence="2">
    <location>
        <begin position="383"/>
        <end position="435"/>
    </location>
</feature>
<dbReference type="InterPro" id="IPR003599">
    <property type="entry name" value="Ig_sub"/>
</dbReference>
<dbReference type="InterPro" id="IPR007110">
    <property type="entry name" value="Ig-like_dom"/>
</dbReference>
<dbReference type="FunFam" id="2.60.40.10:FF:000002">
    <property type="entry name" value="Titin a"/>
    <property type="match status" value="1"/>
</dbReference>
<dbReference type="PROSITE" id="PS50835">
    <property type="entry name" value="IG_LIKE"/>
    <property type="match status" value="2"/>
</dbReference>
<feature type="region of interest" description="Disordered" evidence="2">
    <location>
        <begin position="851"/>
        <end position="926"/>
    </location>
</feature>
<dbReference type="SUPFAM" id="SSF48726">
    <property type="entry name" value="Immunoglobulin"/>
    <property type="match status" value="2"/>
</dbReference>
<feature type="domain" description="Ig-like" evidence="3">
    <location>
        <begin position="96"/>
        <end position="184"/>
    </location>
</feature>
<dbReference type="OrthoDB" id="6107607at2759"/>
<gene>
    <name evidence="5" type="ORF">LSTR_LSTR011252</name>
</gene>
<dbReference type="PROSITE" id="PS50853">
    <property type="entry name" value="FN3"/>
    <property type="match status" value="2"/>
</dbReference>
<evidence type="ECO:0000313" key="5">
    <source>
        <dbReference type="EMBL" id="RZF40124.1"/>
    </source>
</evidence>
<evidence type="ECO:0000313" key="6">
    <source>
        <dbReference type="Proteomes" id="UP000291343"/>
    </source>
</evidence>
<feature type="compositionally biased region" description="Basic and acidic residues" evidence="2">
    <location>
        <begin position="959"/>
        <end position="969"/>
    </location>
</feature>
<feature type="compositionally biased region" description="Low complexity" evidence="2">
    <location>
        <begin position="974"/>
        <end position="986"/>
    </location>
</feature>
<feature type="domain" description="Fibronectin type-III" evidence="4">
    <location>
        <begin position="284"/>
        <end position="380"/>
    </location>
</feature>
<feature type="region of interest" description="Disordered" evidence="2">
    <location>
        <begin position="519"/>
        <end position="539"/>
    </location>
</feature>
<feature type="domain" description="Fibronectin type-III" evidence="4">
    <location>
        <begin position="1"/>
        <end position="91"/>
    </location>
</feature>
<dbReference type="InParanoid" id="A0A482X2X1"/>
<sequence length="1289" mass="145374">MGASASKSRTHGTKRRLSYSSNQPGYLVEHRRTGSPHWVRSSPSLLRVPELTLSGLEPGWRYQFRVSAQNAAGMSEPGDLSELLTVTLQRTAASAPHFITELRDVLATENEKAELTVEVRGTPTPTVAWYKDGMEVYSGRRHRIVTENGCSTLIIYQAALTDEGEFKCTATNRVGHAVTKATLRMQAPPSIRLPRQYEDGLLFEKDEVIRLKVTVAGKPVPTVTWQHNGEPIANNNRCEVATNERHATLKIAEARRSDRGEYQVRAANQLGEDTASFLVTVTDRPQGPGKACVVMTLGRSVTLSWAAPEDDGGCKIGNYIVEYYRIGWNMWLKAATCRQLTTTLGDLIQGSEYKFRVKAENPFGVSEPGEESDVLFIPDPQRGLLSPPEHREDVGTPTGIGKRSGSGLMDWLSDSSSPFESLSASPVPQRTKRKLKTPTISDDEEMRLESEAFDKVRLRGPKAPKRRTKTKEANEGKQEIKAEGYVDDVKELKTKAKPEIMRSESLPDKNDLTHGSSELMLVILPNRSRETTEERESTKREIMQTLEETQAGIAPPMSLSAPELGSIEPETVLQRAWVSSTELLHERAMARFYQAAADEENERSIRRQRKISSDRHSTSSSASSYSQGEMTAAAIFARSSSHEEIYRGTSVADRKSTLGTTKNNDALIKKQSLHPSRDKDITEEEFEEEQYEEEMEEEEEEEDYSIESVEEEEEEDEEDYELDDEDDAELEDEKRQDYGAAALGESEGEYEERPSNFMIEEETYHPRNMTPKVISVQKKPNTNISDNLKTVTGIATAVVSHSITIPVGFRPVSTKPMSNLKPPLPGHHVRIEVTPPPETNKAEEKKHIIKLISREATPKSPGSTSPSIEEDQQYLPPRFTPDGRYLPNPKPLLPKPILKCRDSSEERTLSSQNVKEKKDSAPLANVEPELNLVSSCSSFELTPERDTSSASKVKKKHVRISEPGDKNVDSDLENSSSNSKATSSSADNRRNKTKSSAAELKTEIETDATKCLIHHYSDIVKEFGHVKKTSTPLYLNYEDLKAAAQKAEAAQWTSADSVSPTDAEVEESYIEEEKAYKESCIEEQKVYKESYIEEGEAYEEPTSEKEQERTVIEKQESIKLFEGEKTKEEVKKQPKTEVKHRMAKVSEVKEKSSKKYDFDERVAQLEKKMMAFQKCDDVKEKTEISHSFSKRESQLVDEEPSAYSKMKPIQDVPFHATEKKLHSYVDYLTDVAMFIVACWLYIFKDERLAIPVLALMVYRQAKDYTQETYRNTKQAIKNKIPARWRRKSQ</sequence>
<feature type="region of interest" description="Disordered" evidence="2">
    <location>
        <begin position="938"/>
        <end position="999"/>
    </location>
</feature>
<evidence type="ECO:0000256" key="1">
    <source>
        <dbReference type="ARBA" id="ARBA00022737"/>
    </source>
</evidence>
<feature type="compositionally biased region" description="Low complexity" evidence="2">
    <location>
        <begin position="413"/>
        <end position="425"/>
    </location>
</feature>
<dbReference type="EMBL" id="QKKF02019422">
    <property type="protein sequence ID" value="RZF40124.1"/>
    <property type="molecule type" value="Genomic_DNA"/>
</dbReference>
<comment type="caution">
    <text evidence="5">The sequence shown here is derived from an EMBL/GenBank/DDBJ whole genome shotgun (WGS) entry which is preliminary data.</text>
</comment>